<feature type="region of interest" description="Disordered" evidence="1">
    <location>
        <begin position="652"/>
        <end position="685"/>
    </location>
</feature>
<organism evidence="2">
    <name type="scientific">Chromera velia CCMP2878</name>
    <dbReference type="NCBI Taxonomy" id="1169474"/>
    <lineage>
        <taxon>Eukaryota</taxon>
        <taxon>Sar</taxon>
        <taxon>Alveolata</taxon>
        <taxon>Colpodellida</taxon>
        <taxon>Chromeraceae</taxon>
        <taxon>Chromera</taxon>
    </lineage>
</organism>
<protein>
    <recommendedName>
        <fullName evidence="3">Apple domain-containing protein</fullName>
    </recommendedName>
</protein>
<evidence type="ECO:0000256" key="1">
    <source>
        <dbReference type="SAM" id="MobiDB-lite"/>
    </source>
</evidence>
<feature type="compositionally biased region" description="Basic and acidic residues" evidence="1">
    <location>
        <begin position="668"/>
        <end position="677"/>
    </location>
</feature>
<feature type="compositionally biased region" description="Acidic residues" evidence="1">
    <location>
        <begin position="1019"/>
        <end position="1036"/>
    </location>
</feature>
<dbReference type="VEuPathDB" id="CryptoDB:Cvel_937"/>
<gene>
    <name evidence="2" type="ORF">Cvel_937</name>
</gene>
<sequence length="2096" mass="226899">MGRAEVLFGNKVHLWPQPRTASHYVAGPECDLSSHGLSLDSITGEITGTLTGKENETEPVSISCPVMAVQSTDEGLTFNATATIRAVPFSFGSAVLFVSEGDLDPPELHTKLSYLKGSLSLTCTPSLPWLDVDALKDGKIQVKSKGAAVGGVGGGVDGTEAAEASMGELVDEAGDAGAAAGVALDSQQSARCTATYTRVVKRLPGGGTETAPDSIDVLLVRYEKWGGIAYPDLPTPFSLYLTAGQSLPPTAKELLPEDADYSVHRKTFFRASKPAYFTVACGIRGASKGSEGTTSHNMQTGEVRFATSDGSASVRLFDLNAHSGLIGGYTGYVQGEFNDLKPTWNAAARRYVIPLECRVFGRDLADALSELKGGASSQSADKEWVVSKKINVEIADAYCWQDSLVLAKKLFPLSNHDVSGAPDHWARHAICLRRCVDDPTCALTGVETVGALHFCVVYRVAADTAASPSVPCQKESQWCVRVWTKMKDCTSENTCRQVEVLGSASLSGTYCPIIDDLKTGLPLMAAAGMTPEDSVYMVPNMPGRDPGNQCPGMPWILRRANPGGDFVDKASSDFELSGKVLGCLPAASGSGHKARVVAREYIDINAEISEDDADPNGIFVRSEVFQEDQRGAVNVGGAGWAMKFTPRLCPNPMSLAASKGSPNPEDADAQKQEKEETSPDGGGQVEIDLMTGGTGAFRFFSYASGEDLWIDPCDCIPDSFGANTSPPQVDPAQMAQKPSNGNLMDAASAPDVLISAKGDLCPLANMIARDPIVTVMDEAACSAQCRSRIDCRFFFTATAAGSQVCMMFSRCDALLTHVARLTDVGTENSGKLYGVPTQHVCLVANPEECHNASKRRKLTTGTRTDAKHTFFLGDWLTKSLAGVLPKQLTEIQGFGKEIARAFRDLHQSHTQAARDMASVFAQESAAERQFERKYGNSQRLGGKEKGSLISSLLEEEGEDVFDSAFKDQQTAEAWGESAPQDLSFPSQKSSQGSFNRSGTLLESVASFLAQRDRRTAADVQEEMEDEDSDEDDEDADLDIFPPGSEARAAAIRARLLFEKTGSSFGAASLVKKASVKVTRVHASARKNPSPAHAVNSTHAPLSFLDLGTGRSSVSSLSLSAELEGDAMEMDMESLNFLVGQKGGESEEFWMQMFQMGKASEKLLPNGHGGGAVNLTLLEQNKLNEIATHIHRFVKSSSMAKHFSDSERAYSEIEGNLEKPFKEQINEFVDVLKGTWEFLCTLPDALLASNGLVGFITTILQVKKLFVDIMRLFALLARGGVELVARDFGSKLDSTVLKVQNKMAINFPRTSLKVRAIPLHVKESIEMAVGVFYKKLLDSPVKEIAMEILDGWIGFQRALVNAIRATKDIFRPFFDGLDWSDFAGISKRIQTAVDRMNDVPKAAVAFTESVFALKDEEVDLDTVFSTVSEALQFFMRLLTFPDNPDEDVLYLISWAHNVRAMAEALVEKHADIVSEGQVTTDSSCLFERLLMECEHKSLLDQLKLPTLGSCGRCTLKKRDPRTAYSSAPASLPRMEYASGTMLRVSCRDERYVMVKKQFGVGLKGLAFDMSCVDGNWVDADGAPGLSQAECAAIVEVGKPNLASLKASAKEHLYFMNALPVALYTETSSRDFAGLVAGGNSVPGLSDDGAGGLFSALVGISGVMPPPFPVSPLFLKVARSNTRFGLVNEDGQCLTTSPAAGYLRTDLAEGRVCDFDSENAEATASDGLFDSKSFEGAFLGALENVQRIGAADAYHAEPVLSTNLFDSELSNSPTVSQELNAMGEVISLLQGPTQTRTTRGARRLSQGPGTPLGGSLEALPAEVLLQTSLDARRQNESRSFLGFSDYTFLAHEQQKAHTDRHSGGHTGFLSEQMQNRMRAVGLLRLGALQRRKEFQALMEKARKLQDSSGNFMISASAKREIEESMHGMSGSLIKKGLIEGGIPASVVNAYRGQQIKQALSEQLGLDLGGDARFESLFHRVAEGLNEIRDLQANLLAEGEEAGQEEVRKANRTDVTGPVRKVEAKKMRDVRKTGEERHIDRAILCSLRNWTPDDWEEVRRLVASCSSFLLCVVVFWFVATWHKARPEVFTSDVRFVRLF</sequence>
<feature type="region of interest" description="Disordered" evidence="1">
    <location>
        <begin position="1012"/>
        <end position="1036"/>
    </location>
</feature>
<dbReference type="PhylomeDB" id="A0A0G4HDE3"/>
<accession>A0A0G4HDE3</accession>
<name>A0A0G4HDE3_9ALVE</name>
<dbReference type="EMBL" id="CDMZ01002312">
    <property type="protein sequence ID" value="CEM41797.1"/>
    <property type="molecule type" value="Genomic_DNA"/>
</dbReference>
<proteinExistence type="predicted"/>
<evidence type="ECO:0008006" key="3">
    <source>
        <dbReference type="Google" id="ProtNLM"/>
    </source>
</evidence>
<feature type="region of interest" description="Disordered" evidence="1">
    <location>
        <begin position="970"/>
        <end position="996"/>
    </location>
</feature>
<feature type="compositionally biased region" description="Polar residues" evidence="1">
    <location>
        <begin position="983"/>
        <end position="996"/>
    </location>
</feature>
<feature type="region of interest" description="Disordered" evidence="1">
    <location>
        <begin position="1790"/>
        <end position="1813"/>
    </location>
</feature>
<evidence type="ECO:0000313" key="2">
    <source>
        <dbReference type="EMBL" id="CEM41797.1"/>
    </source>
</evidence>
<reference evidence="2" key="1">
    <citation type="submission" date="2014-11" db="EMBL/GenBank/DDBJ databases">
        <authorList>
            <person name="Otto D Thomas"/>
            <person name="Naeem Raeece"/>
        </authorList>
    </citation>
    <scope>NUCLEOTIDE SEQUENCE</scope>
</reference>